<dbReference type="EC" id="2.3.2.13" evidence="24"/>
<dbReference type="SMART" id="SM00460">
    <property type="entry name" value="TGc"/>
    <property type="match status" value="1"/>
</dbReference>
<dbReference type="PIRSF" id="PIRSF000459">
    <property type="entry name" value="TGM_EBP42"/>
    <property type="match status" value="1"/>
</dbReference>
<dbReference type="InterPro" id="IPR013783">
    <property type="entry name" value="Ig-like_fold"/>
</dbReference>
<dbReference type="FunFam" id="2.60.40.10:FF:000090">
    <property type="entry name" value="Protein-glutamine gamma-glutamyltransferase 2"/>
    <property type="match status" value="1"/>
</dbReference>
<dbReference type="SUPFAM" id="SSF81296">
    <property type="entry name" value="E set domains"/>
    <property type="match status" value="1"/>
</dbReference>
<keyword evidence="13" id="KW-0645">Protease</keyword>
<dbReference type="PANTHER" id="PTHR11590:SF6">
    <property type="entry name" value="PROTEIN-GLUTAMINE GAMMA-GLUTAMYLTRANSFERASE 2"/>
    <property type="match status" value="1"/>
</dbReference>
<evidence type="ECO:0000256" key="17">
    <source>
        <dbReference type="ARBA" id="ARBA00022801"/>
    </source>
</evidence>
<dbReference type="InterPro" id="IPR001102">
    <property type="entry name" value="Transglutaminase_N"/>
</dbReference>
<keyword evidence="18 42" id="KW-0106">Calcium</keyword>
<evidence type="ECO:0000256" key="1">
    <source>
        <dbReference type="ARBA" id="ARBA00004123"/>
    </source>
</evidence>
<reference evidence="44" key="2">
    <citation type="submission" date="2025-09" db="UniProtKB">
        <authorList>
            <consortium name="Ensembl"/>
        </authorList>
    </citation>
    <scope>IDENTIFICATION</scope>
</reference>
<evidence type="ECO:0000256" key="7">
    <source>
        <dbReference type="ARBA" id="ARBA00005968"/>
    </source>
</evidence>
<comment type="catalytic activity">
    <reaction evidence="26">
        <text>L-glutaminyl-[protein] + L-lysyl-[protein] = [protein]-L-lysyl-N(6)-5-L-glutamyl-[protein] + NH4(+)</text>
        <dbReference type="Rhea" id="RHEA:54816"/>
        <dbReference type="Rhea" id="RHEA-COMP:9752"/>
        <dbReference type="Rhea" id="RHEA-COMP:10207"/>
        <dbReference type="Rhea" id="RHEA-COMP:14005"/>
        <dbReference type="ChEBI" id="CHEBI:28938"/>
        <dbReference type="ChEBI" id="CHEBI:29969"/>
        <dbReference type="ChEBI" id="CHEBI:30011"/>
        <dbReference type="ChEBI" id="CHEBI:138370"/>
        <dbReference type="EC" id="2.3.2.13"/>
    </reaction>
    <physiologicalReaction direction="left-to-right" evidence="26">
        <dbReference type="Rhea" id="RHEA:54817"/>
    </physiologicalReaction>
</comment>
<dbReference type="GO" id="GO:0005634">
    <property type="term" value="C:nucleus"/>
    <property type="evidence" value="ECO:0007669"/>
    <property type="project" value="UniProtKB-SubCell"/>
</dbReference>
<feature type="binding site" evidence="42">
    <location>
        <position position="393"/>
    </location>
    <ligand>
        <name>Ca(2+)</name>
        <dbReference type="ChEBI" id="CHEBI:29108"/>
    </ligand>
</feature>
<dbReference type="GO" id="GO:0008233">
    <property type="term" value="F:peptidase activity"/>
    <property type="evidence" value="ECO:0007669"/>
    <property type="project" value="UniProtKB-KW"/>
</dbReference>
<keyword evidence="16" id="KW-0547">Nucleotide-binding</keyword>
<dbReference type="GeneTree" id="ENSGT01050000244866"/>
<keyword evidence="9" id="KW-1003">Cell membrane</keyword>
<evidence type="ECO:0000256" key="39">
    <source>
        <dbReference type="ARBA" id="ARBA00048230"/>
    </source>
</evidence>
<comment type="catalytic activity">
    <reaction evidence="39">
        <text>L-glutaminyl-[protein] + (R)-noradrenaline = 5-(R)-noradrenalinyl-L-glutamyl-[protein] + NH4(+)</text>
        <dbReference type="Rhea" id="RHEA:66560"/>
        <dbReference type="Rhea" id="RHEA-COMP:10207"/>
        <dbReference type="Rhea" id="RHEA-COMP:17054"/>
        <dbReference type="ChEBI" id="CHEBI:28938"/>
        <dbReference type="ChEBI" id="CHEBI:30011"/>
        <dbReference type="ChEBI" id="CHEBI:72587"/>
        <dbReference type="ChEBI" id="CHEBI:167178"/>
    </reaction>
    <physiologicalReaction direction="left-to-right" evidence="39">
        <dbReference type="Rhea" id="RHEA:66561"/>
    </physiologicalReaction>
</comment>
<comment type="catalytic activity">
    <reaction evidence="25">
        <text>L-glutaminyl-[protein] + serotonin = 5-serotonyl-L-glutamyl-[protein] + NH4(+)</text>
        <dbReference type="Rhea" id="RHEA:66552"/>
        <dbReference type="Rhea" id="RHEA-COMP:10207"/>
        <dbReference type="Rhea" id="RHEA-COMP:17052"/>
        <dbReference type="ChEBI" id="CHEBI:28938"/>
        <dbReference type="ChEBI" id="CHEBI:30011"/>
        <dbReference type="ChEBI" id="CHEBI:167174"/>
        <dbReference type="ChEBI" id="CHEBI:350546"/>
    </reaction>
    <physiologicalReaction direction="left-to-right" evidence="25">
        <dbReference type="Rhea" id="RHEA:66553"/>
    </physiologicalReaction>
</comment>
<evidence type="ECO:0000256" key="42">
    <source>
        <dbReference type="PIRSR" id="PIRSR000459-2"/>
    </source>
</evidence>
<dbReference type="Pfam" id="PF00927">
    <property type="entry name" value="Transglut_C"/>
    <property type="match status" value="2"/>
</dbReference>
<evidence type="ECO:0000256" key="41">
    <source>
        <dbReference type="PIRSR" id="PIRSR000459-1"/>
    </source>
</evidence>
<proteinExistence type="inferred from homology"/>
<dbReference type="SUPFAM" id="SSF49309">
    <property type="entry name" value="Transglutaminase, two C-terminal domains"/>
    <property type="match status" value="2"/>
</dbReference>
<evidence type="ECO:0000256" key="16">
    <source>
        <dbReference type="ARBA" id="ARBA00022741"/>
    </source>
</evidence>
<dbReference type="InterPro" id="IPR002931">
    <property type="entry name" value="Transglutaminase-like"/>
</dbReference>
<evidence type="ECO:0000256" key="8">
    <source>
        <dbReference type="ARBA" id="ARBA00022454"/>
    </source>
</evidence>
<keyword evidence="15 42" id="KW-0479">Metal-binding</keyword>
<evidence type="ECO:0000256" key="28">
    <source>
        <dbReference type="ARBA" id="ARBA00040561"/>
    </source>
</evidence>
<feature type="binding site" evidence="42">
    <location>
        <position position="441"/>
    </location>
    <ligand>
        <name>Ca(2+)</name>
        <dbReference type="ChEBI" id="CHEBI:29108"/>
    </ligand>
</feature>
<evidence type="ECO:0000256" key="18">
    <source>
        <dbReference type="ARBA" id="ARBA00022837"/>
    </source>
</evidence>
<dbReference type="InterPro" id="IPR036985">
    <property type="entry name" value="Transglutaminase-like_sf"/>
</dbReference>
<evidence type="ECO:0000256" key="27">
    <source>
        <dbReference type="ARBA" id="ARBA00039019"/>
    </source>
</evidence>
<evidence type="ECO:0000256" key="31">
    <source>
        <dbReference type="ARBA" id="ARBA00042099"/>
    </source>
</evidence>
<evidence type="ECO:0000256" key="3">
    <source>
        <dbReference type="ARBA" id="ARBA00004236"/>
    </source>
</evidence>
<evidence type="ECO:0000256" key="14">
    <source>
        <dbReference type="ARBA" id="ARBA00022679"/>
    </source>
</evidence>
<feature type="active site" evidence="41">
    <location>
        <position position="353"/>
    </location>
</feature>
<keyword evidence="21" id="KW-0472">Membrane</keyword>
<dbReference type="Pfam" id="PF00868">
    <property type="entry name" value="Transglut_N"/>
    <property type="match status" value="1"/>
</dbReference>
<evidence type="ECO:0000256" key="20">
    <source>
        <dbReference type="ARBA" id="ARBA00023134"/>
    </source>
</evidence>
<keyword evidence="20" id="KW-0342">GTP-binding</keyword>
<evidence type="ECO:0000256" key="30">
    <source>
        <dbReference type="ARBA" id="ARBA00041677"/>
    </source>
</evidence>
<dbReference type="InterPro" id="IPR036238">
    <property type="entry name" value="Transglutaminase_C_sf"/>
</dbReference>
<dbReference type="OrthoDB" id="437511at2759"/>
<dbReference type="PANTHER" id="PTHR11590">
    <property type="entry name" value="PROTEIN-GLUTAMINE GAMMA-GLUTAMYLTRANSFERASE"/>
    <property type="match status" value="1"/>
</dbReference>
<evidence type="ECO:0000256" key="6">
    <source>
        <dbReference type="ARBA" id="ARBA00004514"/>
    </source>
</evidence>
<dbReference type="GO" id="GO:0005525">
    <property type="term" value="F:GTP binding"/>
    <property type="evidence" value="ECO:0007669"/>
    <property type="project" value="UniProtKB-KW"/>
</dbReference>
<dbReference type="KEGG" id="pki:111856430"/>
<evidence type="ECO:0000256" key="34">
    <source>
        <dbReference type="ARBA" id="ARBA00042912"/>
    </source>
</evidence>
<comment type="subcellular location">
    <subcellularLocation>
        <location evidence="3">Cell membrane</location>
    </subcellularLocation>
    <subcellularLocation>
        <location evidence="4">Chromosome</location>
    </subcellularLocation>
    <subcellularLocation>
        <location evidence="6">Cytoplasm</location>
        <location evidence="6">Cytosol</location>
    </subcellularLocation>
    <subcellularLocation>
        <location evidence="2">Mitochondrion</location>
    </subcellularLocation>
    <subcellularLocation>
        <location evidence="1">Nucleus</location>
    </subcellularLocation>
    <subcellularLocation>
        <location evidence="5">Secreted</location>
        <location evidence="5">Extracellular space</location>
        <location evidence="5">Extracellular matrix</location>
    </subcellularLocation>
</comment>
<reference evidence="44" key="1">
    <citation type="submission" date="2025-08" db="UniProtKB">
        <authorList>
            <consortium name="Ensembl"/>
        </authorList>
    </citation>
    <scope>IDENTIFICATION</scope>
</reference>
<feature type="active site" evidence="41">
    <location>
        <position position="330"/>
    </location>
</feature>
<keyword evidence="14" id="KW-0808">Transferase</keyword>
<dbReference type="STRING" id="1676925.ENSPKIP00000028966"/>
<evidence type="ECO:0000256" key="32">
    <source>
        <dbReference type="ARBA" id="ARBA00042105"/>
    </source>
</evidence>
<evidence type="ECO:0000256" key="38">
    <source>
        <dbReference type="ARBA" id="ARBA00047876"/>
    </source>
</evidence>
<evidence type="ECO:0000256" key="24">
    <source>
        <dbReference type="ARBA" id="ARBA00024222"/>
    </source>
</evidence>
<evidence type="ECO:0000256" key="22">
    <source>
        <dbReference type="ARBA" id="ARBA00023242"/>
    </source>
</evidence>
<dbReference type="GO" id="GO:0006508">
    <property type="term" value="P:proteolysis"/>
    <property type="evidence" value="ECO:0007669"/>
    <property type="project" value="UniProtKB-KW"/>
</dbReference>
<protein>
    <recommendedName>
        <fullName evidence="28">Protein-glutamine gamma-glutamyltransferase 2</fullName>
        <ecNumber evidence="24">2.3.2.13</ecNumber>
        <ecNumber evidence="27">3.5.1.44</ecNumber>
    </recommendedName>
    <alternativeName>
        <fullName evidence="31">Isopeptidase TGM2</fullName>
    </alternativeName>
    <alternativeName>
        <fullName evidence="33">Protein-glutamine deamidase TGM2</fullName>
    </alternativeName>
    <alternativeName>
        <fullName evidence="32">Protein-glutamine dopaminyltransferase TGM2</fullName>
    </alternativeName>
    <alternativeName>
        <fullName evidence="35">Protein-glutamine histaminyltransferase TGM2</fullName>
    </alternativeName>
    <alternativeName>
        <fullName evidence="36">Protein-glutamine noradrenalinyltransferase TGM2</fullName>
    </alternativeName>
    <alternativeName>
        <fullName evidence="34">Protein-glutamine serotonyltransferase TGM2</fullName>
    </alternativeName>
    <alternativeName>
        <fullName evidence="30">Tissue transglutaminase</fullName>
    </alternativeName>
    <alternativeName>
        <fullName evidence="29">Transglutaminase-2</fullName>
    </alternativeName>
</protein>
<organism evidence="44 45">
    <name type="scientific">Paramormyrops kingsleyae</name>
    <dbReference type="NCBI Taxonomy" id="1676925"/>
    <lineage>
        <taxon>Eukaryota</taxon>
        <taxon>Metazoa</taxon>
        <taxon>Chordata</taxon>
        <taxon>Craniata</taxon>
        <taxon>Vertebrata</taxon>
        <taxon>Euteleostomi</taxon>
        <taxon>Actinopterygii</taxon>
        <taxon>Neopterygii</taxon>
        <taxon>Teleostei</taxon>
        <taxon>Osteoglossocephala</taxon>
        <taxon>Osteoglossomorpha</taxon>
        <taxon>Osteoglossiformes</taxon>
        <taxon>Mormyridae</taxon>
        <taxon>Paramormyrops</taxon>
    </lineage>
</organism>
<evidence type="ECO:0000256" key="36">
    <source>
        <dbReference type="ARBA" id="ARBA00043138"/>
    </source>
</evidence>
<evidence type="ECO:0000256" key="10">
    <source>
        <dbReference type="ARBA" id="ARBA00022490"/>
    </source>
</evidence>
<comment type="catalytic activity">
    <reaction evidence="37">
        <text>L-glutaminyl-[protein] + H2O = L-glutamyl-[protein] + NH4(+)</text>
        <dbReference type="Rhea" id="RHEA:16441"/>
        <dbReference type="Rhea" id="RHEA-COMP:10207"/>
        <dbReference type="Rhea" id="RHEA-COMP:10208"/>
        <dbReference type="ChEBI" id="CHEBI:15377"/>
        <dbReference type="ChEBI" id="CHEBI:28938"/>
        <dbReference type="ChEBI" id="CHEBI:29973"/>
        <dbReference type="ChEBI" id="CHEBI:30011"/>
        <dbReference type="EC" id="3.5.1.44"/>
    </reaction>
    <physiologicalReaction direction="left-to-right" evidence="37">
        <dbReference type="Rhea" id="RHEA:16442"/>
    </physiologicalReaction>
</comment>
<evidence type="ECO:0000256" key="9">
    <source>
        <dbReference type="ARBA" id="ARBA00022475"/>
    </source>
</evidence>
<sequence>MAQALDIARCDLDCEINNTDHRTDLNGVDRLIVRRGNLFTITLYLNSGSYQPGVTDFRLIAETGPCSSESSGTKVIISLSDYLDYTQWSASVTCSTADSISVSMCSAPDAPIGRYTLTLVQDHETSLGEFVLLFNPWCPRDAVYMDDEEKLKEYVLSQDGIIYQGSHKFPVPIPWNFGQFEDGILDACLRILNENPKFQRNPGEDCSGRRNPVYVSRVLSAMVNCNDDKGVLLGRWQGGFEDGTSPLFWRGSVDILHDWDANSCKPVRYGQCWVFAAVACTVARALGIPCRVITNYLSAHDTNSNLVIEHYVDEDGKLVPKSRDMIWNYHCWVEGWMTRPDLAPGYDGWQASDPTPQEKSDGVYCCGPVPVKAIKEGELTFKYDAPFVFSEVNADVVVYKKNKDGKEQKVLWTAEVGKNISTKSVGTDKREDITHLYKYPEGSAEERETFKKANHQHKLLQQQDDTGLQLKITVSPEMRKGCDFDVFASITNNTNTTKLCRLMFCSRAISYNGVLGNDCGFKNLLNAEISSGEEKKIPLRLNYCKYGNNLTDDSLIQLAALLQDYSNNEVLLSVRTIFLENPEIKIKVLGEPKVNRKLGVEISMKNPLPEPLVNCCFSVEGSNLTGGRTITETLESTVGPREEAKIKVYFTPTHYGLRKLVVGINSNKLGYVKGYRNVIIGK</sequence>
<feature type="binding site" evidence="42">
    <location>
        <position position="446"/>
    </location>
    <ligand>
        <name>Ca(2+)</name>
        <dbReference type="ChEBI" id="CHEBI:29108"/>
    </ligand>
</feature>
<evidence type="ECO:0000313" key="45">
    <source>
        <dbReference type="Proteomes" id="UP000261540"/>
    </source>
</evidence>
<evidence type="ECO:0000256" key="12">
    <source>
        <dbReference type="ARBA" id="ARBA00022530"/>
    </source>
</evidence>
<evidence type="ECO:0000256" key="21">
    <source>
        <dbReference type="ARBA" id="ARBA00023136"/>
    </source>
</evidence>
<dbReference type="AlphaFoldDB" id="A0A3B3SG38"/>
<keyword evidence="10" id="KW-0963">Cytoplasm</keyword>
<comment type="catalytic activity">
    <reaction evidence="38">
        <text>L-glutaminyl-[protein] + histamine = 5-histaminyl-L-glutamyl-[protein] + NH4(+)</text>
        <dbReference type="Rhea" id="RHEA:66564"/>
        <dbReference type="Rhea" id="RHEA-COMP:10207"/>
        <dbReference type="Rhea" id="RHEA-COMP:17056"/>
        <dbReference type="ChEBI" id="CHEBI:28938"/>
        <dbReference type="ChEBI" id="CHEBI:30011"/>
        <dbReference type="ChEBI" id="CHEBI:58432"/>
        <dbReference type="ChEBI" id="CHEBI:167179"/>
    </reaction>
    <physiologicalReaction direction="left-to-right" evidence="38">
        <dbReference type="Rhea" id="RHEA:66565"/>
    </physiologicalReaction>
</comment>
<dbReference type="FunFam" id="3.90.260.10:FF:000001">
    <property type="entry name" value="Protein-glutamine gamma-glutamyltransferase 2"/>
    <property type="match status" value="1"/>
</dbReference>
<dbReference type="GO" id="GO:0046872">
    <property type="term" value="F:metal ion binding"/>
    <property type="evidence" value="ECO:0007669"/>
    <property type="project" value="UniProtKB-KW"/>
</dbReference>
<feature type="active site" evidence="41">
    <location>
        <position position="272"/>
    </location>
</feature>
<dbReference type="InterPro" id="IPR023608">
    <property type="entry name" value="Transglutaminase_animal"/>
</dbReference>
<dbReference type="Gene3D" id="2.60.40.10">
    <property type="entry name" value="Immunoglobulins"/>
    <property type="match status" value="3"/>
</dbReference>
<dbReference type="CTD" id="323856"/>
<comment type="similarity">
    <text evidence="7">Belongs to the transglutaminase superfamily. Transglutaminase family.</text>
</comment>
<keyword evidence="45" id="KW-1185">Reference proteome</keyword>
<keyword evidence="11" id="KW-0964">Secreted</keyword>
<evidence type="ECO:0000259" key="43">
    <source>
        <dbReference type="SMART" id="SM00460"/>
    </source>
</evidence>
<evidence type="ECO:0000256" key="29">
    <source>
        <dbReference type="ARBA" id="ARBA00041650"/>
    </source>
</evidence>
<evidence type="ECO:0000256" key="4">
    <source>
        <dbReference type="ARBA" id="ARBA00004286"/>
    </source>
</evidence>
<dbReference type="GO" id="GO:0005829">
    <property type="term" value="C:cytosol"/>
    <property type="evidence" value="ECO:0007669"/>
    <property type="project" value="UniProtKB-SubCell"/>
</dbReference>
<evidence type="ECO:0000256" key="23">
    <source>
        <dbReference type="ARBA" id="ARBA00023315"/>
    </source>
</evidence>
<dbReference type="GO" id="GO:0003810">
    <property type="term" value="F:protein-glutamine gamma-glutamyltransferase activity"/>
    <property type="evidence" value="ECO:0007669"/>
    <property type="project" value="UniProtKB-EC"/>
</dbReference>
<dbReference type="InterPro" id="IPR050779">
    <property type="entry name" value="Transglutaminase"/>
</dbReference>
<evidence type="ECO:0000256" key="15">
    <source>
        <dbReference type="ARBA" id="ARBA00022723"/>
    </source>
</evidence>
<keyword evidence="23" id="KW-0012">Acyltransferase</keyword>
<dbReference type="FunFam" id="2.60.40.10:FF:000278">
    <property type="entry name" value="Protein-glutamine gamma-glutamyltransferase 2"/>
    <property type="match status" value="1"/>
</dbReference>
<dbReference type="InterPro" id="IPR008958">
    <property type="entry name" value="Transglutaminase_C"/>
</dbReference>
<dbReference type="GO" id="GO:0005739">
    <property type="term" value="C:mitochondrion"/>
    <property type="evidence" value="ECO:0007669"/>
    <property type="project" value="UniProtKB-SubCell"/>
</dbReference>
<keyword evidence="17" id="KW-0378">Hydrolase</keyword>
<dbReference type="Gene3D" id="3.90.260.10">
    <property type="entry name" value="Transglutaminase-like"/>
    <property type="match status" value="1"/>
</dbReference>
<keyword evidence="8" id="KW-0158">Chromosome</keyword>
<keyword evidence="22" id="KW-0539">Nucleus</keyword>
<evidence type="ECO:0000256" key="37">
    <source>
        <dbReference type="ARBA" id="ARBA00047868"/>
    </source>
</evidence>
<dbReference type="Pfam" id="PF01841">
    <property type="entry name" value="Transglut_core"/>
    <property type="match status" value="1"/>
</dbReference>
<dbReference type="GO" id="GO:0050568">
    <property type="term" value="F:protein-glutamine glutaminase activity"/>
    <property type="evidence" value="ECO:0007669"/>
    <property type="project" value="UniProtKB-EC"/>
</dbReference>
<evidence type="ECO:0000256" key="13">
    <source>
        <dbReference type="ARBA" id="ARBA00022670"/>
    </source>
</evidence>
<evidence type="ECO:0000256" key="33">
    <source>
        <dbReference type="ARBA" id="ARBA00042239"/>
    </source>
</evidence>
<dbReference type="SUPFAM" id="SSF54001">
    <property type="entry name" value="Cysteine proteinases"/>
    <property type="match status" value="1"/>
</dbReference>
<feature type="domain" description="Transglutaminase-like" evidence="43">
    <location>
        <begin position="264"/>
        <end position="356"/>
    </location>
</feature>
<evidence type="ECO:0000256" key="5">
    <source>
        <dbReference type="ARBA" id="ARBA00004498"/>
    </source>
</evidence>
<keyword evidence="19" id="KW-0496">Mitochondrion</keyword>
<dbReference type="GO" id="GO:0007399">
    <property type="term" value="P:nervous system development"/>
    <property type="evidence" value="ECO:0007669"/>
    <property type="project" value="UniProtKB-ARBA"/>
</dbReference>
<evidence type="ECO:0000256" key="25">
    <source>
        <dbReference type="ARBA" id="ARBA00036377"/>
    </source>
</evidence>
<name>A0A3B3SG38_9TELE</name>
<comment type="cofactor">
    <cofactor evidence="42">
        <name>Ca(2+)</name>
        <dbReference type="ChEBI" id="CHEBI:29108"/>
    </cofactor>
    <text evidence="42">Binds 1 Ca(2+) ion per subunit.</text>
</comment>
<evidence type="ECO:0000256" key="11">
    <source>
        <dbReference type="ARBA" id="ARBA00022525"/>
    </source>
</evidence>
<evidence type="ECO:0000313" key="44">
    <source>
        <dbReference type="Ensembl" id="ENSPKIP00000028966.1"/>
    </source>
</evidence>
<dbReference type="InterPro" id="IPR038765">
    <property type="entry name" value="Papain-like_cys_pep_sf"/>
</dbReference>
<dbReference type="EC" id="3.5.1.44" evidence="27"/>
<feature type="binding site" evidence="42">
    <location>
        <position position="395"/>
    </location>
    <ligand>
        <name>Ca(2+)</name>
        <dbReference type="ChEBI" id="CHEBI:29108"/>
    </ligand>
</feature>
<dbReference type="GO" id="GO:0005694">
    <property type="term" value="C:chromosome"/>
    <property type="evidence" value="ECO:0007669"/>
    <property type="project" value="UniProtKB-SubCell"/>
</dbReference>
<dbReference type="InterPro" id="IPR014756">
    <property type="entry name" value="Ig_E-set"/>
</dbReference>
<dbReference type="Proteomes" id="UP000261540">
    <property type="component" value="Unplaced"/>
</dbReference>
<dbReference type="Ensembl" id="ENSPKIT00000009757.1">
    <property type="protein sequence ID" value="ENSPKIP00000028966.1"/>
    <property type="gene ID" value="ENSPKIG00000010396.1"/>
</dbReference>
<evidence type="ECO:0000256" key="19">
    <source>
        <dbReference type="ARBA" id="ARBA00023128"/>
    </source>
</evidence>
<evidence type="ECO:0000256" key="2">
    <source>
        <dbReference type="ARBA" id="ARBA00004173"/>
    </source>
</evidence>
<comment type="catalytic activity">
    <reaction evidence="40">
        <text>L-glutaminyl-[protein] + dopamine = 5-dopaminyl-L-glutamyl-[protein] + NH4(+)</text>
        <dbReference type="Rhea" id="RHEA:66556"/>
        <dbReference type="Rhea" id="RHEA-COMP:10207"/>
        <dbReference type="Rhea" id="RHEA-COMP:17053"/>
        <dbReference type="ChEBI" id="CHEBI:28938"/>
        <dbReference type="ChEBI" id="CHEBI:30011"/>
        <dbReference type="ChEBI" id="CHEBI:59905"/>
        <dbReference type="ChEBI" id="CHEBI:167175"/>
    </reaction>
    <physiologicalReaction direction="left-to-right" evidence="40">
        <dbReference type="Rhea" id="RHEA:66557"/>
    </physiologicalReaction>
</comment>
<dbReference type="GO" id="GO:0005886">
    <property type="term" value="C:plasma membrane"/>
    <property type="evidence" value="ECO:0007669"/>
    <property type="project" value="UniProtKB-SubCell"/>
</dbReference>
<evidence type="ECO:0000256" key="35">
    <source>
        <dbReference type="ARBA" id="ARBA00043104"/>
    </source>
</evidence>
<evidence type="ECO:0000256" key="26">
    <source>
        <dbReference type="ARBA" id="ARBA00036876"/>
    </source>
</evidence>
<accession>A0A3B3SG38</accession>
<keyword evidence="12" id="KW-0272">Extracellular matrix</keyword>
<evidence type="ECO:0000256" key="40">
    <source>
        <dbReference type="ARBA" id="ARBA00048365"/>
    </source>
</evidence>